<sequence length="71" mass="7786">MKHILFAFIWIIIAVLFWEEFMLPMALTQVSEGDQAIVALGVFWGIATVIVSVYLILMGSLPKCGGKDGEG</sequence>
<dbReference type="AlphaFoldDB" id="A0A0F9PC42"/>
<organism evidence="2">
    <name type="scientific">marine sediment metagenome</name>
    <dbReference type="NCBI Taxonomy" id="412755"/>
    <lineage>
        <taxon>unclassified sequences</taxon>
        <taxon>metagenomes</taxon>
        <taxon>ecological metagenomes</taxon>
    </lineage>
</organism>
<comment type="caution">
    <text evidence="2">The sequence shown here is derived from an EMBL/GenBank/DDBJ whole genome shotgun (WGS) entry which is preliminary data.</text>
</comment>
<reference evidence="2" key="1">
    <citation type="journal article" date="2015" name="Nature">
        <title>Complex archaea that bridge the gap between prokaryotes and eukaryotes.</title>
        <authorList>
            <person name="Spang A."/>
            <person name="Saw J.H."/>
            <person name="Jorgensen S.L."/>
            <person name="Zaremba-Niedzwiedzka K."/>
            <person name="Martijn J."/>
            <person name="Lind A.E."/>
            <person name="van Eijk R."/>
            <person name="Schleper C."/>
            <person name="Guy L."/>
            <person name="Ettema T.J."/>
        </authorList>
    </citation>
    <scope>NUCLEOTIDE SEQUENCE</scope>
</reference>
<keyword evidence="1" id="KW-0472">Membrane</keyword>
<proteinExistence type="predicted"/>
<accession>A0A0F9PC42</accession>
<gene>
    <name evidence="2" type="ORF">LCGC14_0861700</name>
</gene>
<feature type="transmembrane region" description="Helical" evidence="1">
    <location>
        <begin position="38"/>
        <end position="57"/>
    </location>
</feature>
<evidence type="ECO:0000256" key="1">
    <source>
        <dbReference type="SAM" id="Phobius"/>
    </source>
</evidence>
<keyword evidence="1" id="KW-0812">Transmembrane</keyword>
<keyword evidence="1" id="KW-1133">Transmembrane helix</keyword>
<name>A0A0F9PC42_9ZZZZ</name>
<dbReference type="EMBL" id="LAZR01002617">
    <property type="protein sequence ID" value="KKN27694.1"/>
    <property type="molecule type" value="Genomic_DNA"/>
</dbReference>
<protein>
    <submittedName>
        <fullName evidence="2">Uncharacterized protein</fullName>
    </submittedName>
</protein>
<evidence type="ECO:0000313" key="2">
    <source>
        <dbReference type="EMBL" id="KKN27694.1"/>
    </source>
</evidence>